<dbReference type="AlphaFoldDB" id="A0A5J6WLN0"/>
<evidence type="ECO:0000313" key="2">
    <source>
        <dbReference type="Proteomes" id="UP000327424"/>
    </source>
</evidence>
<dbReference type="KEGG" id="mmaa:FR932_08855"/>
<reference evidence="1 2" key="1">
    <citation type="submission" date="2019-09" db="EMBL/GenBank/DDBJ databases">
        <title>Hybrid Assembly of the complete Genome of the Deep-Sea Bacterium Moritella marina from long Nanopore and Illumina reads.</title>
        <authorList>
            <person name="Magin S."/>
            <person name="Georgoulis A."/>
            <person name="Papadimitriou K."/>
            <person name="Iliakis G."/>
            <person name="Vorgias C.E."/>
        </authorList>
    </citation>
    <scope>NUCLEOTIDE SEQUENCE [LARGE SCALE GENOMIC DNA]</scope>
    <source>
        <strain evidence="1 2">MP-1</strain>
    </source>
</reference>
<dbReference type="RefSeq" id="WP_019443290.1">
    <property type="nucleotide sequence ID" value="NZ_ALOE01000071.1"/>
</dbReference>
<evidence type="ECO:0000313" key="1">
    <source>
        <dbReference type="EMBL" id="QFI37950.1"/>
    </source>
</evidence>
<proteinExistence type="predicted"/>
<sequence>MKVDAANGYYLPSCFFMKIESNEDINQCIQNNEQTFVHEYIHFLQDLILPYSIRNTLISNRNFALVCSKSYHDREITKPFTDWDEDSELTRNQFTYSWGGGLGRTFIDQNKQIVAISKQSVDNPNGTKVYGYVLDLGSENYHMGARDFLEYIAHKIESKHWKTNHPAYPYKSVDLLFEHLGLGWVSDEVRICIVEFALYNDNPMNQFMFLMNDILLKSTEYLISYNICKSLLMSIQWNCNSGISETLYSKTERRLLDLSNSLGEKYNNKNFSSIQDWIDLVISYSKDEFANRLIFTELFMLGNKDFNDTVSKYVKDIGIPLVFNNEDECVSLLPREFDQHQFIQLYTAHQFMNFVAKKENSCELQSFCRSNRPNIIDKNCSTNAIERANCEELCPFGAFVKSYGLHDITWKVA</sequence>
<name>A0A5J6WLN0_MORMI</name>
<accession>A0A5J6WLN0</accession>
<dbReference type="Proteomes" id="UP000327424">
    <property type="component" value="Chromosome"/>
</dbReference>
<gene>
    <name evidence="1" type="ORF">FR932_08855</name>
</gene>
<dbReference type="OrthoDB" id="6402335at2"/>
<organism evidence="1 2">
    <name type="scientific">Moritella marina ATCC 15381</name>
    <dbReference type="NCBI Taxonomy" id="1202962"/>
    <lineage>
        <taxon>Bacteria</taxon>
        <taxon>Pseudomonadati</taxon>
        <taxon>Pseudomonadota</taxon>
        <taxon>Gammaproteobacteria</taxon>
        <taxon>Alteromonadales</taxon>
        <taxon>Moritellaceae</taxon>
        <taxon>Moritella</taxon>
    </lineage>
</organism>
<keyword evidence="2" id="KW-1185">Reference proteome</keyword>
<dbReference type="EMBL" id="CP044399">
    <property type="protein sequence ID" value="QFI37950.1"/>
    <property type="molecule type" value="Genomic_DNA"/>
</dbReference>
<protein>
    <submittedName>
        <fullName evidence="1">Uncharacterized protein</fullName>
    </submittedName>
</protein>